<evidence type="ECO:0000256" key="2">
    <source>
        <dbReference type="ARBA" id="ARBA00022679"/>
    </source>
</evidence>
<dbReference type="GO" id="GO:0016410">
    <property type="term" value="F:N-acyltransferase activity"/>
    <property type="evidence" value="ECO:0007669"/>
    <property type="project" value="TreeGrafter"/>
</dbReference>
<dbReference type="Gene3D" id="3.90.1720.10">
    <property type="entry name" value="endopeptidase domain like (from Nostoc punctiforme)"/>
    <property type="match status" value="1"/>
</dbReference>
<dbReference type="Pfam" id="PF04970">
    <property type="entry name" value="LRAT"/>
    <property type="match status" value="1"/>
</dbReference>
<dbReference type="SUPFAM" id="SSF54001">
    <property type="entry name" value="Cysteine proteinases"/>
    <property type="match status" value="1"/>
</dbReference>
<dbReference type="GO" id="GO:0008970">
    <property type="term" value="F:phospholipase A1 activity"/>
    <property type="evidence" value="ECO:0007669"/>
    <property type="project" value="TreeGrafter"/>
</dbReference>
<dbReference type="AlphaFoldDB" id="A0AAV3Y0U0"/>
<accession>A0AAV3Y0U0</accession>
<feature type="domain" description="LRAT" evidence="5">
    <location>
        <begin position="37"/>
        <end position="154"/>
    </location>
</feature>
<comment type="similarity">
    <text evidence="1">Belongs to the H-rev107 family.</text>
</comment>
<proteinExistence type="inferred from homology"/>
<dbReference type="InterPro" id="IPR007053">
    <property type="entry name" value="LRAT_dom"/>
</dbReference>
<comment type="caution">
    <text evidence="6">The sequence shown here is derived from an EMBL/GenBank/DDBJ whole genome shotgun (WGS) entry which is preliminary data.</text>
</comment>
<evidence type="ECO:0000256" key="4">
    <source>
        <dbReference type="ARBA" id="ARBA00023098"/>
    </source>
</evidence>
<protein>
    <submittedName>
        <fullName evidence="6">Hras-like suppressor 3</fullName>
    </submittedName>
</protein>
<keyword evidence="3" id="KW-0378">Hydrolase</keyword>
<keyword evidence="2" id="KW-0808">Transferase</keyword>
<sequence>MISLDDGNGTSASIQTVKSIKFCKNDATLASLQPGDLVKFKRHGYSHWAVYIGNDQVAHVAEQDQEGRPPDKSLVRASLELSKVQISVQNFWAVAKSDQAIKANDRDKDWSPLPSEEIVDRATSYLGEVRYNLLTSNCEHFAKWCRYDKFHSDQVDRLHIYKYDAVKSVVLTAVETARSTVLAIHKAKHFVTSQVSNQLSRRGRVHILSSNGGVARTAEYEDNVDDSSTQDENTESEAVREIMSVAETQRALSPSNVVYNVQHLNSF</sequence>
<evidence type="ECO:0000259" key="5">
    <source>
        <dbReference type="PROSITE" id="PS51934"/>
    </source>
</evidence>
<organism evidence="6 7">
    <name type="scientific">Plakobranchus ocellatus</name>
    <dbReference type="NCBI Taxonomy" id="259542"/>
    <lineage>
        <taxon>Eukaryota</taxon>
        <taxon>Metazoa</taxon>
        <taxon>Spiralia</taxon>
        <taxon>Lophotrochozoa</taxon>
        <taxon>Mollusca</taxon>
        <taxon>Gastropoda</taxon>
        <taxon>Heterobranchia</taxon>
        <taxon>Euthyneura</taxon>
        <taxon>Panpulmonata</taxon>
        <taxon>Sacoglossa</taxon>
        <taxon>Placobranchoidea</taxon>
        <taxon>Plakobranchidae</taxon>
        <taxon>Plakobranchus</taxon>
    </lineage>
</organism>
<dbReference type="InterPro" id="IPR038765">
    <property type="entry name" value="Papain-like_cys_pep_sf"/>
</dbReference>
<dbReference type="Proteomes" id="UP000735302">
    <property type="component" value="Unassembled WGS sequence"/>
</dbReference>
<dbReference type="EMBL" id="BLXT01000383">
    <property type="protein sequence ID" value="GFN76381.1"/>
    <property type="molecule type" value="Genomic_DNA"/>
</dbReference>
<name>A0AAV3Y0U0_9GAST</name>
<dbReference type="PANTHER" id="PTHR13943:SF77">
    <property type="entry name" value="LRAT DOMAIN-CONTAINING PROTEIN"/>
    <property type="match status" value="1"/>
</dbReference>
<keyword evidence="7" id="KW-1185">Reference proteome</keyword>
<reference evidence="6 7" key="1">
    <citation type="journal article" date="2021" name="Elife">
        <title>Chloroplast acquisition without the gene transfer in kleptoplastic sea slugs, Plakobranchus ocellatus.</title>
        <authorList>
            <person name="Maeda T."/>
            <person name="Takahashi S."/>
            <person name="Yoshida T."/>
            <person name="Shimamura S."/>
            <person name="Takaki Y."/>
            <person name="Nagai Y."/>
            <person name="Toyoda A."/>
            <person name="Suzuki Y."/>
            <person name="Arimoto A."/>
            <person name="Ishii H."/>
            <person name="Satoh N."/>
            <person name="Nishiyama T."/>
            <person name="Hasebe M."/>
            <person name="Maruyama T."/>
            <person name="Minagawa J."/>
            <person name="Obokata J."/>
            <person name="Shigenobu S."/>
        </authorList>
    </citation>
    <scope>NUCLEOTIDE SEQUENCE [LARGE SCALE GENOMIC DNA]</scope>
</reference>
<evidence type="ECO:0000313" key="6">
    <source>
        <dbReference type="EMBL" id="GFN76381.1"/>
    </source>
</evidence>
<gene>
    <name evidence="6" type="ORF">PoB_000288700</name>
</gene>
<dbReference type="PROSITE" id="PS51934">
    <property type="entry name" value="LRAT"/>
    <property type="match status" value="1"/>
</dbReference>
<dbReference type="InterPro" id="IPR051496">
    <property type="entry name" value="H-rev107_PLA/AT"/>
</dbReference>
<evidence type="ECO:0000256" key="3">
    <source>
        <dbReference type="ARBA" id="ARBA00022801"/>
    </source>
</evidence>
<evidence type="ECO:0000256" key="1">
    <source>
        <dbReference type="ARBA" id="ARBA00007824"/>
    </source>
</evidence>
<dbReference type="GO" id="GO:0004623">
    <property type="term" value="F:phospholipase A2 activity"/>
    <property type="evidence" value="ECO:0007669"/>
    <property type="project" value="TreeGrafter"/>
</dbReference>
<keyword evidence="4" id="KW-0443">Lipid metabolism</keyword>
<dbReference type="GO" id="GO:0005737">
    <property type="term" value="C:cytoplasm"/>
    <property type="evidence" value="ECO:0007669"/>
    <property type="project" value="TreeGrafter"/>
</dbReference>
<dbReference type="GO" id="GO:0070292">
    <property type="term" value="P:N-acylphosphatidylethanolamine metabolic process"/>
    <property type="evidence" value="ECO:0007669"/>
    <property type="project" value="TreeGrafter"/>
</dbReference>
<dbReference type="PANTHER" id="PTHR13943">
    <property type="entry name" value="HRAS-LIKE SUPPRESSOR - RELATED"/>
    <property type="match status" value="1"/>
</dbReference>
<evidence type="ECO:0000313" key="7">
    <source>
        <dbReference type="Proteomes" id="UP000735302"/>
    </source>
</evidence>